<dbReference type="AlphaFoldDB" id="A0A165SWV6"/>
<reference evidence="1 2" key="1">
    <citation type="journal article" date="2016" name="Mol. Biol. Evol.">
        <title>Comparative Genomics of Early-Diverging Mushroom-Forming Fungi Provides Insights into the Origins of Lignocellulose Decay Capabilities.</title>
        <authorList>
            <person name="Nagy L.G."/>
            <person name="Riley R."/>
            <person name="Tritt A."/>
            <person name="Adam C."/>
            <person name="Daum C."/>
            <person name="Floudas D."/>
            <person name="Sun H."/>
            <person name="Yadav J.S."/>
            <person name="Pangilinan J."/>
            <person name="Larsson K.H."/>
            <person name="Matsuura K."/>
            <person name="Barry K."/>
            <person name="Labutti K."/>
            <person name="Kuo R."/>
            <person name="Ohm R.A."/>
            <person name="Bhattacharya S.S."/>
            <person name="Shirouzu T."/>
            <person name="Yoshinaga Y."/>
            <person name="Martin F.M."/>
            <person name="Grigoriev I.V."/>
            <person name="Hibbett D.S."/>
        </authorList>
    </citation>
    <scope>NUCLEOTIDE SEQUENCE [LARGE SCALE GENOMIC DNA]</scope>
    <source>
        <strain evidence="1 2">HHB14362 ss-1</strain>
    </source>
</reference>
<accession>A0A165SWV6</accession>
<evidence type="ECO:0000313" key="1">
    <source>
        <dbReference type="EMBL" id="KZT25800.1"/>
    </source>
</evidence>
<dbReference type="InParanoid" id="A0A165SWV6"/>
<protein>
    <submittedName>
        <fullName evidence="1">Uncharacterized protein</fullName>
    </submittedName>
</protein>
<dbReference type="EMBL" id="KV425570">
    <property type="protein sequence ID" value="KZT25800.1"/>
    <property type="molecule type" value="Genomic_DNA"/>
</dbReference>
<gene>
    <name evidence="1" type="ORF">NEOLEDRAFT_1133344</name>
</gene>
<dbReference type="Proteomes" id="UP000076761">
    <property type="component" value="Unassembled WGS sequence"/>
</dbReference>
<organism evidence="1 2">
    <name type="scientific">Neolentinus lepideus HHB14362 ss-1</name>
    <dbReference type="NCBI Taxonomy" id="1314782"/>
    <lineage>
        <taxon>Eukaryota</taxon>
        <taxon>Fungi</taxon>
        <taxon>Dikarya</taxon>
        <taxon>Basidiomycota</taxon>
        <taxon>Agaricomycotina</taxon>
        <taxon>Agaricomycetes</taxon>
        <taxon>Gloeophyllales</taxon>
        <taxon>Gloeophyllaceae</taxon>
        <taxon>Neolentinus</taxon>
    </lineage>
</organism>
<name>A0A165SWV6_9AGAM</name>
<dbReference type="OrthoDB" id="2712987at2759"/>
<sequence length="77" mass="8826">MAQTQTSLATGAALRPTTVGNATRIWETNLHWDLWSQCSVWNPRARGVDVWECIQAHDSTTGTQPPNPQYWRYIARR</sequence>
<keyword evidence="2" id="KW-1185">Reference proteome</keyword>
<evidence type="ECO:0000313" key="2">
    <source>
        <dbReference type="Proteomes" id="UP000076761"/>
    </source>
</evidence>
<proteinExistence type="predicted"/>